<dbReference type="InterPro" id="IPR014757">
    <property type="entry name" value="Tscrpt_reg_IclR_C"/>
</dbReference>
<dbReference type="PANTHER" id="PTHR30136">
    <property type="entry name" value="HELIX-TURN-HELIX TRANSCRIPTIONAL REGULATOR, ICLR FAMILY"/>
    <property type="match status" value="1"/>
</dbReference>
<dbReference type="SMART" id="SM00346">
    <property type="entry name" value="HTH_ICLR"/>
    <property type="match status" value="1"/>
</dbReference>
<keyword evidence="3" id="KW-0804">Transcription</keyword>
<dbReference type="InterPro" id="IPR036390">
    <property type="entry name" value="WH_DNA-bd_sf"/>
</dbReference>
<dbReference type="SUPFAM" id="SSF55781">
    <property type="entry name" value="GAF domain-like"/>
    <property type="match status" value="1"/>
</dbReference>
<dbReference type="Proteomes" id="UP000309992">
    <property type="component" value="Unassembled WGS sequence"/>
</dbReference>
<feature type="domain" description="HTH iclR-type" evidence="5">
    <location>
        <begin position="29"/>
        <end position="90"/>
    </location>
</feature>
<dbReference type="Pfam" id="PF01614">
    <property type="entry name" value="IclR_C"/>
    <property type="match status" value="1"/>
</dbReference>
<evidence type="ECO:0000259" key="5">
    <source>
        <dbReference type="PROSITE" id="PS51077"/>
    </source>
</evidence>
<keyword evidence="8" id="KW-1185">Reference proteome</keyword>
<feature type="domain" description="IclR-ED" evidence="6">
    <location>
        <begin position="91"/>
        <end position="264"/>
    </location>
</feature>
<comment type="caution">
    <text evidence="7">The sequence shown here is derived from an EMBL/GenBank/DDBJ whole genome shotgun (WGS) entry which is preliminary data.</text>
</comment>
<reference evidence="7 8" key="1">
    <citation type="journal article" date="2015" name="Antonie Van Leeuwenhoek">
        <title>Prauserella endophytica sp. nov., an endophytic actinobacterium isolated from Tamarix taklamakanensis.</title>
        <authorList>
            <person name="Liu J.M."/>
            <person name="Habden X."/>
            <person name="Guo L."/>
            <person name="Tuo L."/>
            <person name="Jiang Z.K."/>
            <person name="Liu S.W."/>
            <person name="Liu X.F."/>
            <person name="Chen L."/>
            <person name="Li R.F."/>
            <person name="Zhang Y.Q."/>
            <person name="Sun C.H."/>
        </authorList>
    </citation>
    <scope>NUCLEOTIDE SEQUENCE [LARGE SCALE GENOMIC DNA]</scope>
    <source>
        <strain evidence="7 8">CGMCC 4.7182</strain>
    </source>
</reference>
<evidence type="ECO:0000256" key="3">
    <source>
        <dbReference type="ARBA" id="ARBA00023163"/>
    </source>
</evidence>
<dbReference type="InterPro" id="IPR050707">
    <property type="entry name" value="HTH_MetabolicPath_Reg"/>
</dbReference>
<accession>A0ABY2S552</accession>
<protein>
    <submittedName>
        <fullName evidence="7">IclR family transcriptional regulator</fullName>
    </submittedName>
</protein>
<name>A0ABY2S552_9PSEU</name>
<sequence length="265" mass="28635">MVVAGRARCRAERRRPRVSEESKPRTQPLSTTLKSLGVLETVAQAERSVRVSELARELGWSRAAVHQQLVTLTAAGWMEQTDEGAYRLTLRAAWVGQSALRQAGLADRVLPAMERLVEEIREAVSLAILERDTATIIQRLEPGRTLQVDLRAEAQMPLGRSASGKVLMAWATERQLDDLRNRGVEVPAAEDLAAIREAGYATSSGRWLDGVTGIAAPVFDVHGGCVGALSLAGPASRLDVEKATTALLRRAEEVNEVLSGKGGAR</sequence>
<feature type="compositionally biased region" description="Basic residues" evidence="4">
    <location>
        <begin position="7"/>
        <end position="16"/>
    </location>
</feature>
<feature type="region of interest" description="Disordered" evidence="4">
    <location>
        <begin position="1"/>
        <end position="28"/>
    </location>
</feature>
<dbReference type="PANTHER" id="PTHR30136:SF8">
    <property type="entry name" value="TRANSCRIPTIONAL REGULATORY PROTEIN"/>
    <property type="match status" value="1"/>
</dbReference>
<dbReference type="InterPro" id="IPR036388">
    <property type="entry name" value="WH-like_DNA-bd_sf"/>
</dbReference>
<keyword evidence="1" id="KW-0805">Transcription regulation</keyword>
<evidence type="ECO:0000313" key="8">
    <source>
        <dbReference type="Proteomes" id="UP000309992"/>
    </source>
</evidence>
<evidence type="ECO:0000259" key="6">
    <source>
        <dbReference type="PROSITE" id="PS51078"/>
    </source>
</evidence>
<evidence type="ECO:0000256" key="2">
    <source>
        <dbReference type="ARBA" id="ARBA00023125"/>
    </source>
</evidence>
<evidence type="ECO:0000256" key="1">
    <source>
        <dbReference type="ARBA" id="ARBA00023015"/>
    </source>
</evidence>
<proteinExistence type="predicted"/>
<keyword evidence="2" id="KW-0238">DNA-binding</keyword>
<dbReference type="Pfam" id="PF09339">
    <property type="entry name" value="HTH_IclR"/>
    <property type="match status" value="1"/>
</dbReference>
<dbReference type="Gene3D" id="1.10.10.10">
    <property type="entry name" value="Winged helix-like DNA-binding domain superfamily/Winged helix DNA-binding domain"/>
    <property type="match status" value="1"/>
</dbReference>
<evidence type="ECO:0000313" key="7">
    <source>
        <dbReference type="EMBL" id="TKG71048.1"/>
    </source>
</evidence>
<organism evidence="7 8">
    <name type="scientific">Prauserella endophytica</name>
    <dbReference type="NCBI Taxonomy" id="1592324"/>
    <lineage>
        <taxon>Bacteria</taxon>
        <taxon>Bacillati</taxon>
        <taxon>Actinomycetota</taxon>
        <taxon>Actinomycetes</taxon>
        <taxon>Pseudonocardiales</taxon>
        <taxon>Pseudonocardiaceae</taxon>
        <taxon>Prauserella</taxon>
        <taxon>Prauserella coralliicola group</taxon>
    </lineage>
</organism>
<dbReference type="PROSITE" id="PS51077">
    <property type="entry name" value="HTH_ICLR"/>
    <property type="match status" value="1"/>
</dbReference>
<gene>
    <name evidence="7" type="ORF">FCN18_13060</name>
</gene>
<dbReference type="PROSITE" id="PS51078">
    <property type="entry name" value="ICLR_ED"/>
    <property type="match status" value="1"/>
</dbReference>
<dbReference type="InterPro" id="IPR005471">
    <property type="entry name" value="Tscrpt_reg_IclR_N"/>
</dbReference>
<dbReference type="Gene3D" id="3.30.450.40">
    <property type="match status" value="1"/>
</dbReference>
<dbReference type="InterPro" id="IPR029016">
    <property type="entry name" value="GAF-like_dom_sf"/>
</dbReference>
<dbReference type="EMBL" id="SWMS01000006">
    <property type="protein sequence ID" value="TKG71048.1"/>
    <property type="molecule type" value="Genomic_DNA"/>
</dbReference>
<dbReference type="SUPFAM" id="SSF46785">
    <property type="entry name" value="Winged helix' DNA-binding domain"/>
    <property type="match status" value="1"/>
</dbReference>
<evidence type="ECO:0000256" key="4">
    <source>
        <dbReference type="SAM" id="MobiDB-lite"/>
    </source>
</evidence>